<organism evidence="1 2">
    <name type="scientific">Yersinia enterocolitica</name>
    <dbReference type="NCBI Taxonomy" id="630"/>
    <lineage>
        <taxon>Bacteria</taxon>
        <taxon>Pseudomonadati</taxon>
        <taxon>Pseudomonadota</taxon>
        <taxon>Gammaproteobacteria</taxon>
        <taxon>Enterobacterales</taxon>
        <taxon>Yersiniaceae</taxon>
        <taxon>Yersinia</taxon>
    </lineage>
</organism>
<evidence type="ECO:0000313" key="2">
    <source>
        <dbReference type="Proteomes" id="UP000048841"/>
    </source>
</evidence>
<accession>A0A0E1NHG2</accession>
<dbReference type="RefSeq" id="WP_013649029.1">
    <property type="nucleotide sequence ID" value="NZ_CGBR01000026.1"/>
</dbReference>
<dbReference type="AlphaFoldDB" id="A0A0E1NHG2"/>
<sequence length="302" mass="33902">MNINTINPYDSHVINYGKEGFDKGLEVKQYKDSSGNKVKDYLDINGKLIWRASVLQDNSEVISYFDRNAQGSIINRYDETRNAKGELVEYYEVTRSGQSDSALTNKVTRKFNNKEIITNSKNYIGKGKGVLTGYTKSSDEYNHDGNIISSGVEKYNAEKKLISKTNVKQRFNQHGRMWFHNSETKGADDKLLSKTRVTQKFNPDGTFIKGEKITTTAIDSGYFQEQEYLHDDYTNTMNTETKSFEGNSVARETGQVAELMSTFSDKEVVSANNTGVSNTNSVPRSLVGVANFASKAPALLIY</sequence>
<gene>
    <name evidence="1" type="ORF">ERS137941_03170</name>
</gene>
<proteinExistence type="predicted"/>
<dbReference type="PATRIC" id="fig|630.30.peg.2488"/>
<dbReference type="EMBL" id="CGBR01000026">
    <property type="protein sequence ID" value="CFQ69541.1"/>
    <property type="molecule type" value="Genomic_DNA"/>
</dbReference>
<evidence type="ECO:0000313" key="1">
    <source>
        <dbReference type="EMBL" id="CFQ69541.1"/>
    </source>
</evidence>
<protein>
    <submittedName>
        <fullName evidence="1">Rhs family protein</fullName>
    </submittedName>
</protein>
<name>A0A0E1NHG2_YEREN</name>
<dbReference type="Proteomes" id="UP000048841">
    <property type="component" value="Unassembled WGS sequence"/>
</dbReference>
<reference evidence="1 2" key="1">
    <citation type="submission" date="2015-03" db="EMBL/GenBank/DDBJ databases">
        <authorList>
            <person name="Murphy D."/>
        </authorList>
    </citation>
    <scope>NUCLEOTIDE SEQUENCE [LARGE SCALE GENOMIC DNA]</scope>
    <source>
        <strain evidence="1 2">IP26249</strain>
    </source>
</reference>
<dbReference type="KEGG" id="yet:CH48_1843"/>